<feature type="domain" description="UPAR/Ly6" evidence="2">
    <location>
        <begin position="19"/>
        <end position="108"/>
    </location>
</feature>
<evidence type="ECO:0000313" key="3">
    <source>
        <dbReference type="EMBL" id="VDI62544.1"/>
    </source>
</evidence>
<organism evidence="3 4">
    <name type="scientific">Mytilus galloprovincialis</name>
    <name type="common">Mediterranean mussel</name>
    <dbReference type="NCBI Taxonomy" id="29158"/>
    <lineage>
        <taxon>Eukaryota</taxon>
        <taxon>Metazoa</taxon>
        <taxon>Spiralia</taxon>
        <taxon>Lophotrochozoa</taxon>
        <taxon>Mollusca</taxon>
        <taxon>Bivalvia</taxon>
        <taxon>Autobranchia</taxon>
        <taxon>Pteriomorphia</taxon>
        <taxon>Mytilida</taxon>
        <taxon>Mytiloidea</taxon>
        <taxon>Mytilidae</taxon>
        <taxon>Mytilinae</taxon>
        <taxon>Mytilus</taxon>
    </lineage>
</organism>
<dbReference type="OrthoDB" id="6039157at2759"/>
<comment type="caution">
    <text evidence="3">The sequence shown here is derived from an EMBL/GenBank/DDBJ whole genome shotgun (WGS) entry which is preliminary data.</text>
</comment>
<evidence type="ECO:0000259" key="2">
    <source>
        <dbReference type="Pfam" id="PF00021"/>
    </source>
</evidence>
<dbReference type="AlphaFoldDB" id="A0A8B6GDK9"/>
<keyword evidence="4" id="KW-1185">Reference proteome</keyword>
<dbReference type="Pfam" id="PF00021">
    <property type="entry name" value="UPAR_LY6"/>
    <property type="match status" value="2"/>
</dbReference>
<dbReference type="InterPro" id="IPR016054">
    <property type="entry name" value="LY6_UPA_recep-like"/>
</dbReference>
<evidence type="ECO:0000256" key="1">
    <source>
        <dbReference type="SAM" id="SignalP"/>
    </source>
</evidence>
<feature type="signal peptide" evidence="1">
    <location>
        <begin position="1"/>
        <end position="26"/>
    </location>
</feature>
<gene>
    <name evidence="3" type="ORF">MGAL_10B024884</name>
</gene>
<accession>A0A8B6GDK9</accession>
<protein>
    <recommendedName>
        <fullName evidence="2">UPAR/Ly6 domain-containing protein</fullName>
    </recommendedName>
</protein>
<dbReference type="Proteomes" id="UP000596742">
    <property type="component" value="Unassembled WGS sequence"/>
</dbReference>
<name>A0A8B6GDK9_MYTGA</name>
<proteinExistence type="predicted"/>
<dbReference type="InterPro" id="IPR045860">
    <property type="entry name" value="Snake_toxin-like_sf"/>
</dbReference>
<feature type="domain" description="UPAR/Ly6" evidence="2">
    <location>
        <begin position="121"/>
        <end position="203"/>
    </location>
</feature>
<sequence>MSGLSLVATFGIHLLLIAFMCYSCNGVASPVDCERAINCPADEHCFTDKYLNANGHMLYNLGCKSDRICKLLSTLGGKRDLEEVLGVKDKRSVIHLCTKCCDKGYCNNALCTDSTTPAPNMQCYKCDDIEDLAACETLVACPEYNECFADIFYNDRGDIRHKLGCREKQRCRQFLALGAHVPHGKRQGFAQLCGGCCDSPFCNIKGCETIDHVTLGHHASVSPSSSG</sequence>
<dbReference type="EMBL" id="UYJE01008278">
    <property type="protein sequence ID" value="VDI62544.1"/>
    <property type="molecule type" value="Genomic_DNA"/>
</dbReference>
<keyword evidence="1" id="KW-0732">Signal</keyword>
<evidence type="ECO:0000313" key="4">
    <source>
        <dbReference type="Proteomes" id="UP000596742"/>
    </source>
</evidence>
<dbReference type="SUPFAM" id="SSF57302">
    <property type="entry name" value="Snake toxin-like"/>
    <property type="match status" value="1"/>
</dbReference>
<feature type="chain" id="PRO_5032930976" description="UPAR/Ly6 domain-containing protein" evidence="1">
    <location>
        <begin position="27"/>
        <end position="227"/>
    </location>
</feature>
<reference evidence="3" key="1">
    <citation type="submission" date="2018-11" db="EMBL/GenBank/DDBJ databases">
        <authorList>
            <person name="Alioto T."/>
            <person name="Alioto T."/>
        </authorList>
    </citation>
    <scope>NUCLEOTIDE SEQUENCE</scope>
</reference>